<evidence type="ECO:0000256" key="2">
    <source>
        <dbReference type="ARBA" id="ARBA00022833"/>
    </source>
</evidence>
<dbReference type="Pfam" id="PF13920">
    <property type="entry name" value="zf-C3HC4_3"/>
    <property type="match status" value="1"/>
</dbReference>
<name>A0AAV7HY59_COTGL</name>
<dbReference type="InterPro" id="IPR013083">
    <property type="entry name" value="Znf_RING/FYVE/PHD"/>
</dbReference>
<keyword evidence="1 3" id="KW-0863">Zinc-finger</keyword>
<dbReference type="EMBL" id="JAHXZJ010002610">
    <property type="protein sequence ID" value="KAH0537983.1"/>
    <property type="molecule type" value="Genomic_DNA"/>
</dbReference>
<evidence type="ECO:0000313" key="5">
    <source>
        <dbReference type="EMBL" id="KAH0537983.1"/>
    </source>
</evidence>
<dbReference type="AlphaFoldDB" id="A0AAV7HY59"/>
<keyword evidence="6" id="KW-1185">Reference proteome</keyword>
<comment type="caution">
    <text evidence="5">The sequence shown here is derived from an EMBL/GenBank/DDBJ whole genome shotgun (WGS) entry which is preliminary data.</text>
</comment>
<dbReference type="Gene3D" id="3.30.40.10">
    <property type="entry name" value="Zinc/RING finger domain, C3HC4 (zinc finger)"/>
    <property type="match status" value="1"/>
</dbReference>
<dbReference type="InterPro" id="IPR001841">
    <property type="entry name" value="Znf_RING"/>
</dbReference>
<evidence type="ECO:0000256" key="1">
    <source>
        <dbReference type="ARBA" id="ARBA00022771"/>
    </source>
</evidence>
<reference evidence="5 6" key="1">
    <citation type="journal article" date="2021" name="J. Hered.">
        <title>A chromosome-level genome assembly of the parasitoid wasp, Cotesia glomerata (Hymenoptera: Braconidae).</title>
        <authorList>
            <person name="Pinto B.J."/>
            <person name="Weis J.J."/>
            <person name="Gamble T."/>
            <person name="Ode P.J."/>
            <person name="Paul R."/>
            <person name="Zaspel J.M."/>
        </authorList>
    </citation>
    <scope>NUCLEOTIDE SEQUENCE [LARGE SCALE GENOMIC DNA]</scope>
    <source>
        <strain evidence="5">CgM1</strain>
    </source>
</reference>
<dbReference type="PROSITE" id="PS50089">
    <property type="entry name" value="ZF_RING_2"/>
    <property type="match status" value="1"/>
</dbReference>
<proteinExistence type="predicted"/>
<evidence type="ECO:0000256" key="3">
    <source>
        <dbReference type="PROSITE-ProRule" id="PRU00175"/>
    </source>
</evidence>
<dbReference type="GO" id="GO:0008270">
    <property type="term" value="F:zinc ion binding"/>
    <property type="evidence" value="ECO:0007669"/>
    <property type="project" value="UniProtKB-KW"/>
</dbReference>
<evidence type="ECO:0000259" key="4">
    <source>
        <dbReference type="PROSITE" id="PS50089"/>
    </source>
</evidence>
<sequence>MALTLLPEDMVDDAFNQSVDALSPLNRLAMQAFINYIENGCINGTELINFFNSSDAFTNAGILAKQDLQNCVGVNPTIWDFLKKYTLYMNTMNTMKVDLNKLQQNPTATINRFSRANNSCIKKTLLRRLCVLLNRDELSADNFLERTMHLLQDYYNGLIFNDELMLAQQLIIIEDDLNEEVPGMMCIICSLNPVEIVCRPCLHTRMCGECSVNIRNAAGGRNIQCPFCNLPVRFE</sequence>
<organism evidence="5 6">
    <name type="scientific">Cotesia glomerata</name>
    <name type="common">Lepidopteran parasitic wasp</name>
    <name type="synonym">Apanteles glomeratus</name>
    <dbReference type="NCBI Taxonomy" id="32391"/>
    <lineage>
        <taxon>Eukaryota</taxon>
        <taxon>Metazoa</taxon>
        <taxon>Ecdysozoa</taxon>
        <taxon>Arthropoda</taxon>
        <taxon>Hexapoda</taxon>
        <taxon>Insecta</taxon>
        <taxon>Pterygota</taxon>
        <taxon>Neoptera</taxon>
        <taxon>Endopterygota</taxon>
        <taxon>Hymenoptera</taxon>
        <taxon>Apocrita</taxon>
        <taxon>Ichneumonoidea</taxon>
        <taxon>Braconidae</taxon>
        <taxon>Microgastrinae</taxon>
        <taxon>Cotesia</taxon>
    </lineage>
</organism>
<dbReference type="SUPFAM" id="SSF57850">
    <property type="entry name" value="RING/U-box"/>
    <property type="match status" value="1"/>
</dbReference>
<evidence type="ECO:0000313" key="6">
    <source>
        <dbReference type="Proteomes" id="UP000826195"/>
    </source>
</evidence>
<gene>
    <name evidence="5" type="ORF">KQX54_002599</name>
</gene>
<accession>A0AAV7HY59</accession>
<feature type="domain" description="RING-type" evidence="4">
    <location>
        <begin position="186"/>
        <end position="229"/>
    </location>
</feature>
<dbReference type="Proteomes" id="UP000826195">
    <property type="component" value="Unassembled WGS sequence"/>
</dbReference>
<keyword evidence="1 3" id="KW-0479">Metal-binding</keyword>
<keyword evidence="2" id="KW-0862">Zinc</keyword>
<protein>
    <recommendedName>
        <fullName evidence="4">RING-type domain-containing protein</fullName>
    </recommendedName>
</protein>